<dbReference type="Proteomes" id="UP000036851">
    <property type="component" value="Unassembled WGS sequence"/>
</dbReference>
<comment type="similarity">
    <text evidence="1">Belongs to the short-chain dehydrogenases/reductases (SDR) family.</text>
</comment>
<evidence type="ECO:0000313" key="3">
    <source>
        <dbReference type="EMBL" id="KOC92867.1"/>
    </source>
</evidence>
<dbReference type="EMBL" id="JRXF01000001">
    <property type="protein sequence ID" value="KOC95214.1"/>
    <property type="molecule type" value="Genomic_DNA"/>
</dbReference>
<dbReference type="PANTHER" id="PTHR43669:SF14">
    <property type="entry name" value="OXIDOREDUCTASE"/>
    <property type="match status" value="1"/>
</dbReference>
<dbReference type="PRINTS" id="PR00081">
    <property type="entry name" value="GDHRDH"/>
</dbReference>
<sequence length="259" mass="27739">MSKPTNKVAIVTASDSGIGQASAVMLAQQGFDIGITWRSDSEGAEQTAQQVRDLGKKAEIEQLDLSDPQQGGKSLENLIARLGRIDVLVNNAGVNIKADFLETTFEDWRKVFTVNVDGAFVCAQIAARQMVKQGEGGRIINITSVHEHTPLPGSVAYSASKHALGGLTQSMALSLLPHKILVNAVAPGAIATPMNQMDNSDAHQISMPEIPAGRPGDTREIASMVAWLCSQWSTYTTGQSFIIDGGFTLANPQFFMQNQ</sequence>
<dbReference type="PROSITE" id="PS00061">
    <property type="entry name" value="ADH_SHORT"/>
    <property type="match status" value="1"/>
</dbReference>
<gene>
    <name evidence="3" type="ORF">NG42_00745</name>
    <name evidence="4" type="ORF">NG43_00425</name>
</gene>
<dbReference type="Gene3D" id="3.40.50.720">
    <property type="entry name" value="NAD(P)-binding Rossmann-like Domain"/>
    <property type="match status" value="1"/>
</dbReference>
<dbReference type="RefSeq" id="WP_052896730.1">
    <property type="nucleotide sequence ID" value="NZ_JRXE01000001.1"/>
</dbReference>
<dbReference type="AlphaFoldDB" id="A0A0L7TIP7"/>
<keyword evidence="2" id="KW-0560">Oxidoreductase</keyword>
<evidence type="ECO:0000256" key="2">
    <source>
        <dbReference type="ARBA" id="ARBA00023002"/>
    </source>
</evidence>
<dbReference type="InterPro" id="IPR036291">
    <property type="entry name" value="NAD(P)-bd_dom_sf"/>
</dbReference>
<dbReference type="OrthoDB" id="286404at2"/>
<evidence type="ECO:0000313" key="4">
    <source>
        <dbReference type="EMBL" id="KOC95214.1"/>
    </source>
</evidence>
<dbReference type="Proteomes" id="UP000037088">
    <property type="component" value="Unassembled WGS sequence"/>
</dbReference>
<evidence type="ECO:0000313" key="5">
    <source>
        <dbReference type="Proteomes" id="UP000036851"/>
    </source>
</evidence>
<dbReference type="NCBIfam" id="NF009384">
    <property type="entry name" value="PRK12743.1"/>
    <property type="match status" value="1"/>
</dbReference>
<name>A0A0L7TIP7_9GAMM</name>
<dbReference type="FunFam" id="3.40.50.720:FF:000084">
    <property type="entry name" value="Short-chain dehydrogenase reductase"/>
    <property type="match status" value="1"/>
</dbReference>
<dbReference type="EMBL" id="JRXE01000001">
    <property type="protein sequence ID" value="KOC92867.1"/>
    <property type="molecule type" value="Genomic_DNA"/>
</dbReference>
<dbReference type="InterPro" id="IPR020904">
    <property type="entry name" value="Sc_DH/Rdtase_CS"/>
</dbReference>
<dbReference type="GO" id="GO:0016491">
    <property type="term" value="F:oxidoreductase activity"/>
    <property type="evidence" value="ECO:0007669"/>
    <property type="project" value="UniProtKB-KW"/>
</dbReference>
<dbReference type="SUPFAM" id="SSF51735">
    <property type="entry name" value="NAD(P)-binding Rossmann-fold domains"/>
    <property type="match status" value="1"/>
</dbReference>
<organism evidence="4 5">
    <name type="scientific">Winslowiella iniecta</name>
    <dbReference type="NCBI Taxonomy" id="1560201"/>
    <lineage>
        <taxon>Bacteria</taxon>
        <taxon>Pseudomonadati</taxon>
        <taxon>Pseudomonadota</taxon>
        <taxon>Gammaproteobacteria</taxon>
        <taxon>Enterobacterales</taxon>
        <taxon>Erwiniaceae</taxon>
        <taxon>Winslowiella</taxon>
    </lineage>
</organism>
<dbReference type="InterPro" id="IPR002347">
    <property type="entry name" value="SDR_fam"/>
</dbReference>
<dbReference type="PRINTS" id="PR00080">
    <property type="entry name" value="SDRFAMILY"/>
</dbReference>
<accession>A0A0L7TIP7</accession>
<keyword evidence="6" id="KW-1185">Reference proteome</keyword>
<dbReference type="PATRIC" id="fig|1560201.3.peg.162"/>
<dbReference type="PANTHER" id="PTHR43669">
    <property type="entry name" value="5-KETO-D-GLUCONATE 5-REDUCTASE"/>
    <property type="match status" value="1"/>
</dbReference>
<dbReference type="Pfam" id="PF13561">
    <property type="entry name" value="adh_short_C2"/>
    <property type="match status" value="1"/>
</dbReference>
<proteinExistence type="inferred from homology"/>
<protein>
    <submittedName>
        <fullName evidence="4">Oxidoreductase</fullName>
    </submittedName>
</protein>
<comment type="caution">
    <text evidence="4">The sequence shown here is derived from an EMBL/GenBank/DDBJ whole genome shotgun (WGS) entry which is preliminary data.</text>
</comment>
<reference evidence="5 6" key="1">
    <citation type="journal article" date="2015" name="Int. J. Syst. Evol. Microbiol.">
        <title>Erwinia iniecta sp. nov., isolated from Russian wheat aphids (Diuraphis noxia).</title>
        <authorList>
            <person name="Campillo T."/>
            <person name="Luna E."/>
            <person name="Portier P."/>
            <person name="Fischer-Le Saux M."/>
            <person name="Lapitan N."/>
            <person name="Tisserat N.A."/>
            <person name="Leach J.E."/>
        </authorList>
    </citation>
    <scope>NUCLEOTIDE SEQUENCE [LARGE SCALE GENOMIC DNA]</scope>
    <source>
        <strain evidence="3 6">B120</strain>
        <strain evidence="4 5">B149</strain>
    </source>
</reference>
<dbReference type="STRING" id="1560201.NG42_00745"/>
<evidence type="ECO:0000256" key="1">
    <source>
        <dbReference type="ARBA" id="ARBA00006484"/>
    </source>
</evidence>
<evidence type="ECO:0000313" key="6">
    <source>
        <dbReference type="Proteomes" id="UP000037088"/>
    </source>
</evidence>